<feature type="transmembrane region" description="Helical" evidence="1">
    <location>
        <begin position="269"/>
        <end position="292"/>
    </location>
</feature>
<dbReference type="HOGENOM" id="CLU_1374705_0_0_1"/>
<dbReference type="GeneID" id="7838477"/>
<keyword evidence="3" id="KW-1185">Reference proteome</keyword>
<dbReference type="RefSeq" id="XP_001009662.2">
    <property type="nucleotide sequence ID" value="XM_001009662.3"/>
</dbReference>
<sequence length="574" mass="68516">MIRGRLIERNIIGIINTEKSQYIFYMMLIENHFYIAYLLWRAITGFDSTILIQICFFATEKLIKLILNYQFYNNNKVIKLFQIIASFVSDIDILSTSLSLDREKNDMFYQFLQQDNPKTLLVERDTTISKIVTMKVLHMILKGYFIFYTYFYLNIPAYIAGLMCSYYFVLVGLIFALYLKIKFSILNQKWIFNIYTIFDQIFQCSSRLFSNFIVNQNIFSSIIYYAMFALINTVIQLNKLNVRITNHQYKKQFSIYPKKKSISKKHRSLILRIFIKTFYDAFISMSSNSIFYQALENRELIKQYYGVMQTFAQLFKIAINSFVLQQSYSNYQNEQKSALFLFIFVYLSAFLAYNFILFCINTWLFMKNKSKLNVFMQLVSQNTKLKVTDPQIYQKVKLEFNREIDQASDKIIIDENLIPYNKFFINNKEFLSKVPDVKYQNFYLKQESKFKIIIQDQHIQFTMKKYVPKAIEIFLSYNNYASVDIKENIYDLHERRRAIVSIFKNLVFMNPSIIVSDIKILLGRLNNQEMESSIIQHILQSTPTKLSIMAFFKHQEHYLVINPKLVIYDLFDFD</sequence>
<dbReference type="InParanoid" id="Q22WK0"/>
<evidence type="ECO:0000313" key="3">
    <source>
        <dbReference type="Proteomes" id="UP000009168"/>
    </source>
</evidence>
<evidence type="ECO:0000256" key="1">
    <source>
        <dbReference type="SAM" id="Phobius"/>
    </source>
</evidence>
<organism evidence="2 3">
    <name type="scientific">Tetrahymena thermophila (strain SB210)</name>
    <dbReference type="NCBI Taxonomy" id="312017"/>
    <lineage>
        <taxon>Eukaryota</taxon>
        <taxon>Sar</taxon>
        <taxon>Alveolata</taxon>
        <taxon>Ciliophora</taxon>
        <taxon>Intramacronucleata</taxon>
        <taxon>Oligohymenophorea</taxon>
        <taxon>Hymenostomatida</taxon>
        <taxon>Tetrahymenina</taxon>
        <taxon>Tetrahymenidae</taxon>
        <taxon>Tetrahymena</taxon>
    </lineage>
</organism>
<dbReference type="EMBL" id="GG662820">
    <property type="protein sequence ID" value="EAR89417.2"/>
    <property type="molecule type" value="Genomic_DNA"/>
</dbReference>
<name>Q22WK0_TETTS</name>
<dbReference type="Proteomes" id="UP000009168">
    <property type="component" value="Unassembled WGS sequence"/>
</dbReference>
<gene>
    <name evidence="2" type="ORF">TTHERM_00155340</name>
</gene>
<reference evidence="3" key="1">
    <citation type="journal article" date="2006" name="PLoS Biol.">
        <title>Macronuclear genome sequence of the ciliate Tetrahymena thermophila, a model eukaryote.</title>
        <authorList>
            <person name="Eisen J.A."/>
            <person name="Coyne R.S."/>
            <person name="Wu M."/>
            <person name="Wu D."/>
            <person name="Thiagarajan M."/>
            <person name="Wortman J.R."/>
            <person name="Badger J.H."/>
            <person name="Ren Q."/>
            <person name="Amedeo P."/>
            <person name="Jones K.M."/>
            <person name="Tallon L.J."/>
            <person name="Delcher A.L."/>
            <person name="Salzberg S.L."/>
            <person name="Silva J.C."/>
            <person name="Haas B.J."/>
            <person name="Majoros W.H."/>
            <person name="Farzad M."/>
            <person name="Carlton J.M."/>
            <person name="Smith R.K. Jr."/>
            <person name="Garg J."/>
            <person name="Pearlman R.E."/>
            <person name="Karrer K.M."/>
            <person name="Sun L."/>
            <person name="Manning G."/>
            <person name="Elde N.C."/>
            <person name="Turkewitz A.P."/>
            <person name="Asai D.J."/>
            <person name="Wilkes D.E."/>
            <person name="Wang Y."/>
            <person name="Cai H."/>
            <person name="Collins K."/>
            <person name="Stewart B.A."/>
            <person name="Lee S.R."/>
            <person name="Wilamowska K."/>
            <person name="Weinberg Z."/>
            <person name="Ruzzo W.L."/>
            <person name="Wloga D."/>
            <person name="Gaertig J."/>
            <person name="Frankel J."/>
            <person name="Tsao C.-C."/>
            <person name="Gorovsky M.A."/>
            <person name="Keeling P.J."/>
            <person name="Waller R.F."/>
            <person name="Patron N.J."/>
            <person name="Cherry J.M."/>
            <person name="Stover N.A."/>
            <person name="Krieger C.J."/>
            <person name="del Toro C."/>
            <person name="Ryder H.F."/>
            <person name="Williamson S.C."/>
            <person name="Barbeau R.A."/>
            <person name="Hamilton E.P."/>
            <person name="Orias E."/>
        </authorList>
    </citation>
    <scope>NUCLEOTIDE SEQUENCE [LARGE SCALE GENOMIC DNA]</scope>
    <source>
        <strain evidence="3">SB210</strain>
    </source>
</reference>
<dbReference type="AlphaFoldDB" id="Q22WK0"/>
<dbReference type="KEGG" id="tet:TTHERM_00155340"/>
<keyword evidence="1" id="KW-0472">Membrane</keyword>
<feature type="transmembrane region" description="Helical" evidence="1">
    <location>
        <begin position="338"/>
        <end position="366"/>
    </location>
</feature>
<feature type="transmembrane region" description="Helical" evidence="1">
    <location>
        <begin position="136"/>
        <end position="153"/>
    </location>
</feature>
<feature type="transmembrane region" description="Helical" evidence="1">
    <location>
        <begin position="159"/>
        <end position="178"/>
    </location>
</feature>
<keyword evidence="1" id="KW-1133">Transmembrane helix</keyword>
<protein>
    <submittedName>
        <fullName evidence="2">Transmembrane protein, putative</fullName>
    </submittedName>
</protein>
<accession>Q22WK0</accession>
<keyword evidence="1 2" id="KW-0812">Transmembrane</keyword>
<evidence type="ECO:0000313" key="2">
    <source>
        <dbReference type="EMBL" id="EAR89417.2"/>
    </source>
</evidence>
<feature type="transmembrane region" description="Helical" evidence="1">
    <location>
        <begin position="222"/>
        <end position="242"/>
    </location>
</feature>
<proteinExistence type="predicted"/>